<dbReference type="Proteomes" id="UP000198802">
    <property type="component" value="Unassembled WGS sequence"/>
</dbReference>
<keyword evidence="1" id="KW-0805">Transcription regulation</keyword>
<dbReference type="InterPro" id="IPR009057">
    <property type="entry name" value="Homeodomain-like_sf"/>
</dbReference>
<feature type="DNA-binding region" description="H-T-H motif" evidence="4">
    <location>
        <begin position="53"/>
        <end position="72"/>
    </location>
</feature>
<dbReference type="RefSeq" id="WP_091278742.1">
    <property type="nucleotide sequence ID" value="NZ_FAOZ01000012.1"/>
</dbReference>
<accession>A0A0S4QR67</accession>
<dbReference type="SUPFAM" id="SSF48498">
    <property type="entry name" value="Tetracyclin repressor-like, C-terminal domain"/>
    <property type="match status" value="1"/>
</dbReference>
<dbReference type="SUPFAM" id="SSF46689">
    <property type="entry name" value="Homeodomain-like"/>
    <property type="match status" value="1"/>
</dbReference>
<dbReference type="PANTHER" id="PTHR30055:SF234">
    <property type="entry name" value="HTH-TYPE TRANSCRIPTIONAL REGULATOR BETI"/>
    <property type="match status" value="1"/>
</dbReference>
<dbReference type="PROSITE" id="PS50977">
    <property type="entry name" value="HTH_TETR_2"/>
    <property type="match status" value="1"/>
</dbReference>
<proteinExistence type="predicted"/>
<dbReference type="GO" id="GO:0003700">
    <property type="term" value="F:DNA-binding transcription factor activity"/>
    <property type="evidence" value="ECO:0007669"/>
    <property type="project" value="TreeGrafter"/>
</dbReference>
<name>A0A0S4QR67_9ACTN</name>
<evidence type="ECO:0000256" key="1">
    <source>
        <dbReference type="ARBA" id="ARBA00023015"/>
    </source>
</evidence>
<dbReference type="InterPro" id="IPR001647">
    <property type="entry name" value="HTH_TetR"/>
</dbReference>
<evidence type="ECO:0000256" key="5">
    <source>
        <dbReference type="SAM" id="MobiDB-lite"/>
    </source>
</evidence>
<dbReference type="PRINTS" id="PR00455">
    <property type="entry name" value="HTHTETR"/>
</dbReference>
<feature type="region of interest" description="Disordered" evidence="5">
    <location>
        <begin position="1"/>
        <end position="28"/>
    </location>
</feature>
<dbReference type="InterPro" id="IPR036271">
    <property type="entry name" value="Tet_transcr_reg_TetR-rel_C_sf"/>
</dbReference>
<organism evidence="7 8">
    <name type="scientific">Parafrankia irregularis</name>
    <dbReference type="NCBI Taxonomy" id="795642"/>
    <lineage>
        <taxon>Bacteria</taxon>
        <taxon>Bacillati</taxon>
        <taxon>Actinomycetota</taxon>
        <taxon>Actinomycetes</taxon>
        <taxon>Frankiales</taxon>
        <taxon>Frankiaceae</taxon>
        <taxon>Parafrankia</taxon>
    </lineage>
</organism>
<dbReference type="Pfam" id="PF21597">
    <property type="entry name" value="TetR_C_43"/>
    <property type="match status" value="1"/>
</dbReference>
<dbReference type="GO" id="GO:0000976">
    <property type="term" value="F:transcription cis-regulatory region binding"/>
    <property type="evidence" value="ECO:0007669"/>
    <property type="project" value="TreeGrafter"/>
</dbReference>
<evidence type="ECO:0000256" key="2">
    <source>
        <dbReference type="ARBA" id="ARBA00023125"/>
    </source>
</evidence>
<evidence type="ECO:0000256" key="3">
    <source>
        <dbReference type="ARBA" id="ARBA00023163"/>
    </source>
</evidence>
<protein>
    <submittedName>
        <fullName evidence="7">DNA-binding transcriptional regulator, AcrR family</fullName>
    </submittedName>
</protein>
<keyword evidence="3" id="KW-0804">Transcription</keyword>
<dbReference type="Gene3D" id="1.10.357.10">
    <property type="entry name" value="Tetracycline Repressor, domain 2"/>
    <property type="match status" value="1"/>
</dbReference>
<feature type="domain" description="HTH tetR-type" evidence="6">
    <location>
        <begin position="31"/>
        <end position="90"/>
    </location>
</feature>
<dbReference type="InterPro" id="IPR050109">
    <property type="entry name" value="HTH-type_TetR-like_transc_reg"/>
</dbReference>
<sequence length="210" mass="22398">MTDRTGIAGTAAAETDPSTSVSGRPLRADARRNRARVLRAARDLFAADGLSVPLDEIARHAGVGAGTVHRHFPTKEALFAAVVVDQVEQLVADATTYATNADSREALLAMLARMLAEGIESRPLKAALAGTDFDIRTAAPDVAARLRETLHALLQRAQRDRAVRGDIDVDDLFALLAGAFATLRHADAEGAPDRFARLNAVLFDGLRAPR</sequence>
<gene>
    <name evidence="7" type="ORF">Ga0074812_11244</name>
</gene>
<reference evidence="8" key="1">
    <citation type="submission" date="2015-11" db="EMBL/GenBank/DDBJ databases">
        <authorList>
            <person name="Varghese N."/>
        </authorList>
    </citation>
    <scope>NUCLEOTIDE SEQUENCE [LARGE SCALE GENOMIC DNA]</scope>
    <source>
        <strain evidence="8">DSM 45899</strain>
    </source>
</reference>
<dbReference type="PANTHER" id="PTHR30055">
    <property type="entry name" value="HTH-TYPE TRANSCRIPTIONAL REGULATOR RUTR"/>
    <property type="match status" value="1"/>
</dbReference>
<dbReference type="Pfam" id="PF00440">
    <property type="entry name" value="TetR_N"/>
    <property type="match status" value="1"/>
</dbReference>
<keyword evidence="8" id="KW-1185">Reference proteome</keyword>
<dbReference type="EMBL" id="FAOZ01000012">
    <property type="protein sequence ID" value="CUU57384.1"/>
    <property type="molecule type" value="Genomic_DNA"/>
</dbReference>
<evidence type="ECO:0000256" key="4">
    <source>
        <dbReference type="PROSITE-ProRule" id="PRU00335"/>
    </source>
</evidence>
<evidence type="ECO:0000313" key="8">
    <source>
        <dbReference type="Proteomes" id="UP000198802"/>
    </source>
</evidence>
<evidence type="ECO:0000259" key="6">
    <source>
        <dbReference type="PROSITE" id="PS50977"/>
    </source>
</evidence>
<dbReference type="AlphaFoldDB" id="A0A0S4QR67"/>
<dbReference type="InterPro" id="IPR049445">
    <property type="entry name" value="TetR_SbtR-like_C"/>
</dbReference>
<evidence type="ECO:0000313" key="7">
    <source>
        <dbReference type="EMBL" id="CUU57384.1"/>
    </source>
</evidence>
<keyword evidence="2 4" id="KW-0238">DNA-binding</keyword>